<keyword evidence="2" id="KW-1185">Reference proteome</keyword>
<name>A0A8X6XIR0_9ARAC</name>
<sequence length="45" mass="4875">MNWSNSADTLHLALRAAGLGCCSWPPLFSCSYSNMYCSDGANEDD</sequence>
<proteinExistence type="predicted"/>
<reference evidence="1" key="1">
    <citation type="submission" date="2020-08" db="EMBL/GenBank/DDBJ databases">
        <title>Multicomponent nature underlies the extraordinary mechanical properties of spider dragline silk.</title>
        <authorList>
            <person name="Kono N."/>
            <person name="Nakamura H."/>
            <person name="Mori M."/>
            <person name="Yoshida Y."/>
            <person name="Ohtoshi R."/>
            <person name="Malay A.D."/>
            <person name="Moran D.A.P."/>
            <person name="Tomita M."/>
            <person name="Numata K."/>
            <person name="Arakawa K."/>
        </authorList>
    </citation>
    <scope>NUCLEOTIDE SEQUENCE</scope>
</reference>
<protein>
    <submittedName>
        <fullName evidence="1">Uncharacterized protein</fullName>
    </submittedName>
</protein>
<comment type="caution">
    <text evidence="1">The sequence shown here is derived from an EMBL/GenBank/DDBJ whole genome shotgun (WGS) entry which is preliminary data.</text>
</comment>
<accession>A0A8X6XIR0</accession>
<dbReference type="EMBL" id="BMAV01009240">
    <property type="protein sequence ID" value="GFY53395.1"/>
    <property type="molecule type" value="Genomic_DNA"/>
</dbReference>
<dbReference type="Proteomes" id="UP000886998">
    <property type="component" value="Unassembled WGS sequence"/>
</dbReference>
<organism evidence="1 2">
    <name type="scientific">Trichonephila inaurata madagascariensis</name>
    <dbReference type="NCBI Taxonomy" id="2747483"/>
    <lineage>
        <taxon>Eukaryota</taxon>
        <taxon>Metazoa</taxon>
        <taxon>Ecdysozoa</taxon>
        <taxon>Arthropoda</taxon>
        <taxon>Chelicerata</taxon>
        <taxon>Arachnida</taxon>
        <taxon>Araneae</taxon>
        <taxon>Araneomorphae</taxon>
        <taxon>Entelegynae</taxon>
        <taxon>Araneoidea</taxon>
        <taxon>Nephilidae</taxon>
        <taxon>Trichonephila</taxon>
        <taxon>Trichonephila inaurata</taxon>
    </lineage>
</organism>
<feature type="non-terminal residue" evidence="1">
    <location>
        <position position="45"/>
    </location>
</feature>
<gene>
    <name evidence="1" type="ORF">TNIN_380761</name>
</gene>
<evidence type="ECO:0000313" key="1">
    <source>
        <dbReference type="EMBL" id="GFY53395.1"/>
    </source>
</evidence>
<dbReference type="AlphaFoldDB" id="A0A8X6XIR0"/>
<evidence type="ECO:0000313" key="2">
    <source>
        <dbReference type="Proteomes" id="UP000886998"/>
    </source>
</evidence>